<evidence type="ECO:0000313" key="2">
    <source>
        <dbReference type="EMBL" id="KAE9528803.1"/>
    </source>
</evidence>
<accession>A0A6G0T9X6</accession>
<feature type="compositionally biased region" description="Polar residues" evidence="1">
    <location>
        <begin position="198"/>
        <end position="207"/>
    </location>
</feature>
<name>A0A6G0T9X6_APHGL</name>
<dbReference type="AlphaFoldDB" id="A0A6G0T9X6"/>
<comment type="caution">
    <text evidence="2">The sequence shown here is derived from an EMBL/GenBank/DDBJ whole genome shotgun (WGS) entry which is preliminary data.</text>
</comment>
<dbReference type="EMBL" id="VYZN01000048">
    <property type="protein sequence ID" value="KAE9528803.1"/>
    <property type="molecule type" value="Genomic_DNA"/>
</dbReference>
<reference evidence="2 3" key="1">
    <citation type="submission" date="2019-08" db="EMBL/GenBank/DDBJ databases">
        <title>The genome of the soybean aphid Biotype 1, its phylome, world population structure and adaptation to the North American continent.</title>
        <authorList>
            <person name="Giordano R."/>
            <person name="Donthu R.K."/>
            <person name="Hernandez A.G."/>
            <person name="Wright C.L."/>
            <person name="Zimin A.V."/>
        </authorList>
    </citation>
    <scope>NUCLEOTIDE SEQUENCE [LARGE SCALE GENOMIC DNA]</scope>
    <source>
        <tissue evidence="2">Whole aphids</tissue>
    </source>
</reference>
<keyword evidence="3" id="KW-1185">Reference proteome</keyword>
<protein>
    <submittedName>
        <fullName evidence="2">Uncharacterized protein</fullName>
    </submittedName>
</protein>
<sequence>MAVTQKLITLNFKKTTEIFDFSENFFFEVSIKKFGCPKKLENLIQVNLKKNQKSLFKFFRNTSKSQKFAIEKFNTKFPINFPSSIYRENSKHHYRKYLNFYEIAYLDCHFLCIFFFINTDEILLVELKYLKLKDIKDNNTTTSKQESASILVVQVFHEYTSNSPSVHPQWLLHTCFNGIKNDVIRYPKLARKGHTVSKNMQRNNQTYTKRKRSDICKKQTDSSQNRAVNNHRHDILPTTQIRVSQPRGLNLEGLEKLNKK</sequence>
<feature type="region of interest" description="Disordered" evidence="1">
    <location>
        <begin position="198"/>
        <end position="233"/>
    </location>
</feature>
<evidence type="ECO:0000313" key="3">
    <source>
        <dbReference type="Proteomes" id="UP000475862"/>
    </source>
</evidence>
<dbReference type="Proteomes" id="UP000475862">
    <property type="component" value="Unassembled WGS sequence"/>
</dbReference>
<proteinExistence type="predicted"/>
<gene>
    <name evidence="2" type="ORF">AGLY_012378</name>
</gene>
<organism evidence="2 3">
    <name type="scientific">Aphis glycines</name>
    <name type="common">Soybean aphid</name>
    <dbReference type="NCBI Taxonomy" id="307491"/>
    <lineage>
        <taxon>Eukaryota</taxon>
        <taxon>Metazoa</taxon>
        <taxon>Ecdysozoa</taxon>
        <taxon>Arthropoda</taxon>
        <taxon>Hexapoda</taxon>
        <taxon>Insecta</taxon>
        <taxon>Pterygota</taxon>
        <taxon>Neoptera</taxon>
        <taxon>Paraneoptera</taxon>
        <taxon>Hemiptera</taxon>
        <taxon>Sternorrhyncha</taxon>
        <taxon>Aphidomorpha</taxon>
        <taxon>Aphidoidea</taxon>
        <taxon>Aphididae</taxon>
        <taxon>Aphidini</taxon>
        <taxon>Aphis</taxon>
        <taxon>Aphis</taxon>
    </lineage>
</organism>
<evidence type="ECO:0000256" key="1">
    <source>
        <dbReference type="SAM" id="MobiDB-lite"/>
    </source>
</evidence>